<dbReference type="AlphaFoldDB" id="A0A0H5Q5I9"/>
<feature type="region of interest" description="Disordered" evidence="1">
    <location>
        <begin position="44"/>
        <end position="64"/>
    </location>
</feature>
<accession>A0A0H5Q5I9</accession>
<evidence type="ECO:0000313" key="2">
    <source>
        <dbReference type="EMBL" id="CRY97148.1"/>
    </source>
</evidence>
<dbReference type="EMBL" id="LN853944">
    <property type="protein sequence ID" value="CRY97148.1"/>
    <property type="molecule type" value="Genomic_DNA"/>
</dbReference>
<reference evidence="2" key="1">
    <citation type="submission" date="2015-06" db="EMBL/GenBank/DDBJ databases">
        <authorList>
            <person name="Joergensen T."/>
        </authorList>
    </citation>
    <scope>NUCLEOTIDE SEQUENCE</scope>
    <source>
        <strain evidence="2">RGFK1386</strain>
    </source>
</reference>
<protein>
    <submittedName>
        <fullName evidence="2">Uncharacterized protein</fullName>
    </submittedName>
</protein>
<reference evidence="2" key="2">
    <citation type="submission" date="2015-07" db="EMBL/GenBank/DDBJ databases">
        <title>Plasmids, circular viruses and viroids from rat gut.</title>
        <authorList>
            <person name="Jorgensen T.J."/>
            <person name="Hansen M.A."/>
            <person name="Xu Z."/>
            <person name="Tabak M.A."/>
            <person name="Sorensen S.J."/>
            <person name="Hansen L.H."/>
        </authorList>
    </citation>
    <scope>NUCLEOTIDE SEQUENCE</scope>
    <source>
        <strain evidence="2">RGFK1386</strain>
    </source>
</reference>
<evidence type="ECO:0000256" key="1">
    <source>
        <dbReference type="SAM" id="MobiDB-lite"/>
    </source>
</evidence>
<feature type="compositionally biased region" description="Basic residues" evidence="1">
    <location>
        <begin position="44"/>
        <end position="58"/>
    </location>
</feature>
<organism evidence="2">
    <name type="scientific">uncultured prokaryote</name>
    <dbReference type="NCBI Taxonomy" id="198431"/>
    <lineage>
        <taxon>unclassified sequences</taxon>
        <taxon>environmental samples</taxon>
    </lineage>
</organism>
<proteinExistence type="predicted"/>
<sequence length="422" mass="46465">MPRLGGAPKHRHGRVIPYNGLSRTIVGAARLDYNLYNRYSAKKTRSSTKTVTKKRGNGKTRVAANASRSSGFFKKATKRNYRSYRSRYKASSNGVLATFETGGVAADVNAVYVGHCTCPPNRMVYMFYHAILKNLFGKMGVYPTNVTTKIPNLDEGDTVRISFRSNSEPASITQNLTYDIPGAGASPADIVETWYTNSQTFTNQVVFLETIYTPNSSGTGLLAWTRVMLQNAKMNIYSKSAFKLQNRSSAVVDESNRNSIDACPLYGKAYQGTGNGAQYLESEAGERPLICHTVYGVIARPASDVSSLQEPPIPQHFTNISKSSKAHIDPGQVKTDVLIYRATLSMYRLLPLMFGAGADLTYKKTNMGKFKIFGLEKMIHAEEEEPATEVAFEANLEMSAALIAGRPQPTARIFSHSFYNSA</sequence>
<name>A0A0H5Q5I9_9ZZZZ</name>